<dbReference type="PANTHER" id="PTHR47874:SF4">
    <property type="entry name" value="EXPRESSED PROTEIN"/>
    <property type="match status" value="1"/>
</dbReference>
<comment type="caution">
    <text evidence="4">The sequence shown here is derived from an EMBL/GenBank/DDBJ whole genome shotgun (WGS) entry which is preliminary data.</text>
</comment>
<dbReference type="InterPro" id="IPR002885">
    <property type="entry name" value="PPR_rpt"/>
</dbReference>
<evidence type="ECO:0000313" key="5">
    <source>
        <dbReference type="Proteomes" id="UP000825935"/>
    </source>
</evidence>
<dbReference type="InterPro" id="IPR011990">
    <property type="entry name" value="TPR-like_helical_dom_sf"/>
</dbReference>
<proteinExistence type="inferred from homology"/>
<dbReference type="GO" id="GO:0003729">
    <property type="term" value="F:mRNA binding"/>
    <property type="evidence" value="ECO:0007669"/>
    <property type="project" value="InterPro"/>
</dbReference>
<dbReference type="OMA" id="ATICAYC"/>
<evidence type="ECO:0000313" key="4">
    <source>
        <dbReference type="EMBL" id="KAH7439400.1"/>
    </source>
</evidence>
<dbReference type="Gene3D" id="1.25.40.10">
    <property type="entry name" value="Tetratricopeptide repeat domain"/>
    <property type="match status" value="3"/>
</dbReference>
<feature type="repeat" description="PPR" evidence="3">
    <location>
        <begin position="450"/>
        <end position="484"/>
    </location>
</feature>
<keyword evidence="2" id="KW-0677">Repeat</keyword>
<feature type="repeat" description="PPR" evidence="3">
    <location>
        <begin position="276"/>
        <end position="310"/>
    </location>
</feature>
<feature type="repeat" description="PPR" evidence="3">
    <location>
        <begin position="311"/>
        <end position="345"/>
    </location>
</feature>
<dbReference type="Pfam" id="PF13041">
    <property type="entry name" value="PPR_2"/>
    <property type="match status" value="1"/>
</dbReference>
<dbReference type="PROSITE" id="PS51375">
    <property type="entry name" value="PPR"/>
    <property type="match status" value="4"/>
</dbReference>
<protein>
    <recommendedName>
        <fullName evidence="6">Pentatricopeptide repeat-containing protein</fullName>
    </recommendedName>
</protein>
<gene>
    <name evidence="4" type="ORF">KP509_04G059100</name>
</gene>
<dbReference type="Pfam" id="PF01535">
    <property type="entry name" value="PPR"/>
    <property type="match status" value="5"/>
</dbReference>
<dbReference type="EMBL" id="CM035409">
    <property type="protein sequence ID" value="KAH7439400.1"/>
    <property type="molecule type" value="Genomic_DNA"/>
</dbReference>
<sequence>MSLARWPLSRVLLRQTQTISCTVVGALRECLRQRLRSIPVYVIGYSFSEITSPISRNSPLPSKRRVSANKDTESDSKEVETVFSDLVQSMTPDASTRQALFELRRSLAIAKDFSEVSSALSNHSALLHSPDTWLFFLNILRHSPNPAHAIQAFDWKLTQPEATIKPQEYALVIRAAGKLGMLEKVRALYHGMPSRGVYRTIEVENAYMFAHSYDSTRNDCVEALSVFERLQETLDNRLKPNLTSYNIAMSCYSKLRYLKHLEKLFDDLLDAGISPSVETYNCLMLAYQRLGFWWRMEEVFCEMQKGSLKANELTFKTLVRGYATAGLLDRMENAYEAMLNHGYHARATTTDSMIAAYKKAGEFAKMEAILFSMRAKRRQKQISKLMIKGHACGGRIESMELLLDEMMRNGDVDFSPQLATIIVKAYFKKGEHGKIKDFVVTAEQHKWNLNRSFFNTLIYLYAKEEEHAEMKWHFGRMIASGCLPNDRTFQIMYRTYL</sequence>
<dbReference type="InterPro" id="IPR044179">
    <property type="entry name" value="PPR5-like"/>
</dbReference>
<evidence type="ECO:0000256" key="2">
    <source>
        <dbReference type="ARBA" id="ARBA00022737"/>
    </source>
</evidence>
<dbReference type="Proteomes" id="UP000825935">
    <property type="component" value="Chromosome 4"/>
</dbReference>
<dbReference type="OrthoDB" id="185373at2759"/>
<comment type="similarity">
    <text evidence="1">Belongs to the PPR family. P subfamily.</text>
</comment>
<organism evidence="4 5">
    <name type="scientific">Ceratopteris richardii</name>
    <name type="common">Triangle waterfern</name>
    <dbReference type="NCBI Taxonomy" id="49495"/>
    <lineage>
        <taxon>Eukaryota</taxon>
        <taxon>Viridiplantae</taxon>
        <taxon>Streptophyta</taxon>
        <taxon>Embryophyta</taxon>
        <taxon>Tracheophyta</taxon>
        <taxon>Polypodiopsida</taxon>
        <taxon>Polypodiidae</taxon>
        <taxon>Polypodiales</taxon>
        <taxon>Pteridineae</taxon>
        <taxon>Pteridaceae</taxon>
        <taxon>Parkerioideae</taxon>
        <taxon>Ceratopteris</taxon>
    </lineage>
</organism>
<evidence type="ECO:0008006" key="6">
    <source>
        <dbReference type="Google" id="ProtNLM"/>
    </source>
</evidence>
<keyword evidence="5" id="KW-1185">Reference proteome</keyword>
<evidence type="ECO:0000256" key="3">
    <source>
        <dbReference type="PROSITE-ProRule" id="PRU00708"/>
    </source>
</evidence>
<reference evidence="4" key="1">
    <citation type="submission" date="2021-08" db="EMBL/GenBank/DDBJ databases">
        <title>WGS assembly of Ceratopteris richardii.</title>
        <authorList>
            <person name="Marchant D.B."/>
            <person name="Chen G."/>
            <person name="Jenkins J."/>
            <person name="Shu S."/>
            <person name="Leebens-Mack J."/>
            <person name="Grimwood J."/>
            <person name="Schmutz J."/>
            <person name="Soltis P."/>
            <person name="Soltis D."/>
            <person name="Chen Z.-H."/>
        </authorList>
    </citation>
    <scope>NUCLEOTIDE SEQUENCE</scope>
    <source>
        <strain evidence="4">Whitten #5841</strain>
        <tissue evidence="4">Leaf</tissue>
    </source>
</reference>
<dbReference type="NCBIfam" id="TIGR00756">
    <property type="entry name" value="PPR"/>
    <property type="match status" value="2"/>
</dbReference>
<feature type="repeat" description="PPR" evidence="3">
    <location>
        <begin position="241"/>
        <end position="275"/>
    </location>
</feature>
<dbReference type="AlphaFoldDB" id="A0A8T2UXA6"/>
<evidence type="ECO:0000256" key="1">
    <source>
        <dbReference type="ARBA" id="ARBA00007626"/>
    </source>
</evidence>
<dbReference type="PANTHER" id="PTHR47874">
    <property type="entry name" value="EXPRESSED PROTEIN"/>
    <property type="match status" value="1"/>
</dbReference>
<name>A0A8T2UXA6_CERRI</name>
<accession>A0A8T2UXA6</accession>